<keyword evidence="3" id="KW-0732">Signal</keyword>
<keyword evidence="2" id="KW-0812">Transmembrane</keyword>
<sequence>MSATKRISLSLCCSLLFIFLVCAAAPDLDIMAQSAQRQGEHRQNSQAHELAPALLQTRVVTVTQIVSVNPQPTATARATDDSDNKQPESANNSSRSWVAFVILPLSICRALATTSFSYFMRPVWGVAFWSVRVLVYRPAVFIYLLCLEKPLKALISIFLWILPTVAFMMATAIVGTLIGGTTGWVSGMLTGALQSVVSGNKHDRKTADDKPRIDYSRGPRAAVSVRSASEPSQVQIASGLRPLKPVHSRSRRYADTRSSKEEWSRRRQSTMAK</sequence>
<feature type="chain" id="PRO_5012508229" description="Transmembrane protein" evidence="3">
    <location>
        <begin position="24"/>
        <end position="273"/>
    </location>
</feature>
<dbReference type="OrthoDB" id="10592549at2759"/>
<feature type="compositionally biased region" description="Polar residues" evidence="1">
    <location>
        <begin position="226"/>
        <end position="236"/>
    </location>
</feature>
<evidence type="ECO:0000256" key="2">
    <source>
        <dbReference type="SAM" id="Phobius"/>
    </source>
</evidence>
<dbReference type="GeneID" id="63803691"/>
<gene>
    <name evidence="4" type="ORF">DL89DRAFT_266327</name>
</gene>
<keyword evidence="2" id="KW-1133">Transmembrane helix</keyword>
<dbReference type="RefSeq" id="XP_040744815.1">
    <property type="nucleotide sequence ID" value="XM_040887043.1"/>
</dbReference>
<proteinExistence type="predicted"/>
<dbReference type="EMBL" id="MCFD01000004">
    <property type="protein sequence ID" value="ORX71300.1"/>
    <property type="molecule type" value="Genomic_DNA"/>
</dbReference>
<feature type="signal peptide" evidence="3">
    <location>
        <begin position="1"/>
        <end position="23"/>
    </location>
</feature>
<dbReference type="Proteomes" id="UP000193922">
    <property type="component" value="Unassembled WGS sequence"/>
</dbReference>
<evidence type="ECO:0000313" key="4">
    <source>
        <dbReference type="EMBL" id="ORX71300.1"/>
    </source>
</evidence>
<feature type="compositionally biased region" description="Basic and acidic residues" evidence="1">
    <location>
        <begin position="252"/>
        <end position="265"/>
    </location>
</feature>
<protein>
    <recommendedName>
        <fullName evidence="6">Transmembrane protein</fullName>
    </recommendedName>
</protein>
<reference evidence="4 5" key="1">
    <citation type="submission" date="2016-07" db="EMBL/GenBank/DDBJ databases">
        <title>Pervasive Adenine N6-methylation of Active Genes in Fungi.</title>
        <authorList>
            <consortium name="DOE Joint Genome Institute"/>
            <person name="Mondo S.J."/>
            <person name="Dannebaum R.O."/>
            <person name="Kuo R.C."/>
            <person name="Labutti K."/>
            <person name="Haridas S."/>
            <person name="Kuo A."/>
            <person name="Salamov A."/>
            <person name="Ahrendt S.R."/>
            <person name="Lipzen A."/>
            <person name="Sullivan W."/>
            <person name="Andreopoulos W.B."/>
            <person name="Clum A."/>
            <person name="Lindquist E."/>
            <person name="Daum C."/>
            <person name="Ramamoorthy G.K."/>
            <person name="Gryganskyi A."/>
            <person name="Culley D."/>
            <person name="Magnuson J.K."/>
            <person name="James T.Y."/>
            <person name="O'Malley M.A."/>
            <person name="Stajich J.E."/>
            <person name="Spatafora J.W."/>
            <person name="Visel A."/>
            <person name="Grigoriev I.V."/>
        </authorList>
    </citation>
    <scope>NUCLEOTIDE SEQUENCE [LARGE SCALE GENOMIC DNA]</scope>
    <source>
        <strain evidence="4 5">ATCC 12442</strain>
    </source>
</reference>
<evidence type="ECO:0000313" key="5">
    <source>
        <dbReference type="Proteomes" id="UP000193922"/>
    </source>
</evidence>
<feature type="transmembrane region" description="Helical" evidence="2">
    <location>
        <begin position="97"/>
        <end position="119"/>
    </location>
</feature>
<feature type="region of interest" description="Disordered" evidence="1">
    <location>
        <begin position="223"/>
        <end position="273"/>
    </location>
</feature>
<dbReference type="AlphaFoldDB" id="A0A1Y1WCN5"/>
<organism evidence="4 5">
    <name type="scientific">Linderina pennispora</name>
    <dbReference type="NCBI Taxonomy" id="61395"/>
    <lineage>
        <taxon>Eukaryota</taxon>
        <taxon>Fungi</taxon>
        <taxon>Fungi incertae sedis</taxon>
        <taxon>Zoopagomycota</taxon>
        <taxon>Kickxellomycotina</taxon>
        <taxon>Kickxellomycetes</taxon>
        <taxon>Kickxellales</taxon>
        <taxon>Kickxellaceae</taxon>
        <taxon>Linderina</taxon>
    </lineage>
</organism>
<name>A0A1Y1WCN5_9FUNG</name>
<comment type="caution">
    <text evidence="4">The sequence shown here is derived from an EMBL/GenBank/DDBJ whole genome shotgun (WGS) entry which is preliminary data.</text>
</comment>
<evidence type="ECO:0000256" key="1">
    <source>
        <dbReference type="SAM" id="MobiDB-lite"/>
    </source>
</evidence>
<feature type="transmembrane region" description="Helical" evidence="2">
    <location>
        <begin position="157"/>
        <end position="178"/>
    </location>
</feature>
<accession>A0A1Y1WCN5</accession>
<keyword evidence="2" id="KW-0472">Membrane</keyword>
<evidence type="ECO:0000256" key="3">
    <source>
        <dbReference type="SAM" id="SignalP"/>
    </source>
</evidence>
<feature type="transmembrane region" description="Helical" evidence="2">
    <location>
        <begin position="126"/>
        <end position="145"/>
    </location>
</feature>
<evidence type="ECO:0008006" key="6">
    <source>
        <dbReference type="Google" id="ProtNLM"/>
    </source>
</evidence>
<keyword evidence="5" id="KW-1185">Reference proteome</keyword>